<name>A0ABQ7JCC1_9APIC</name>
<accession>A0ABQ7JCC1</accession>
<dbReference type="InterPro" id="IPR032566">
    <property type="entry name" value="Znf-C2HE"/>
</dbReference>
<dbReference type="Pfam" id="PF16278">
    <property type="entry name" value="zf-C2HE"/>
    <property type="match status" value="1"/>
</dbReference>
<dbReference type="SUPFAM" id="SSF54197">
    <property type="entry name" value="HIT-like"/>
    <property type="match status" value="1"/>
</dbReference>
<proteinExistence type="predicted"/>
<gene>
    <name evidence="2" type="ORF">IE077_001750</name>
</gene>
<evidence type="ECO:0000313" key="3">
    <source>
        <dbReference type="Proteomes" id="UP000823046"/>
    </source>
</evidence>
<dbReference type="PANTHER" id="PTHR12486">
    <property type="entry name" value="APRATAXIN-RELATED"/>
    <property type="match status" value="1"/>
</dbReference>
<organism evidence="2 3">
    <name type="scientific">Cardiosporidium cionae</name>
    <dbReference type="NCBI Taxonomy" id="476202"/>
    <lineage>
        <taxon>Eukaryota</taxon>
        <taxon>Sar</taxon>
        <taxon>Alveolata</taxon>
        <taxon>Apicomplexa</taxon>
        <taxon>Aconoidasida</taxon>
        <taxon>Nephromycida</taxon>
        <taxon>Cardiosporidium</taxon>
    </lineage>
</organism>
<evidence type="ECO:0000259" key="1">
    <source>
        <dbReference type="Pfam" id="PF16278"/>
    </source>
</evidence>
<dbReference type="PANTHER" id="PTHR12486:SF4">
    <property type="entry name" value="APRATAXIN"/>
    <property type="match status" value="1"/>
</dbReference>
<protein>
    <recommendedName>
        <fullName evidence="1">Aprataxin C2HE/C2H2/C2HC zinc finger domain-containing protein</fullName>
    </recommendedName>
</protein>
<reference evidence="2 3" key="1">
    <citation type="journal article" date="2020" name="bioRxiv">
        <title>Metabolic contributions of an alphaproteobacterial endosymbiont in the apicomplexan Cardiosporidium cionae.</title>
        <authorList>
            <person name="Hunter E.S."/>
            <person name="Paight C.J."/>
            <person name="Lane C.E."/>
        </authorList>
    </citation>
    <scope>NUCLEOTIDE SEQUENCE [LARGE SCALE GENOMIC DNA]</scope>
    <source>
        <strain evidence="2">ESH_2018</strain>
    </source>
</reference>
<evidence type="ECO:0000313" key="2">
    <source>
        <dbReference type="EMBL" id="KAF8821667.1"/>
    </source>
</evidence>
<dbReference type="Gene3D" id="3.30.428.10">
    <property type="entry name" value="HIT-like"/>
    <property type="match status" value="1"/>
</dbReference>
<dbReference type="InterPro" id="IPR036265">
    <property type="entry name" value="HIT-like_sf"/>
</dbReference>
<keyword evidence="3" id="KW-1185">Reference proteome</keyword>
<dbReference type="Proteomes" id="UP000823046">
    <property type="component" value="Unassembled WGS sequence"/>
</dbReference>
<dbReference type="EMBL" id="JADAQX010000148">
    <property type="protein sequence ID" value="KAF8821667.1"/>
    <property type="molecule type" value="Genomic_DNA"/>
</dbReference>
<sequence>MYDQQNVMQLPVYSPPTVGYKGPWRNALYHLLEHREGETKPYVYHQWEEFITLYDGFPKATYHLLVFMVMKDQGQTIKGPKYLTEAHSTLLRKLQFYVRCIAKNLQIHDGKDVVFRCGIHAIPSLEPLHFHLISQDFQARGLKSVKHWNSFNTPFFVPLYRIIQLVEHDNTLISLDQAFNGTKMASKKKSETMLCSNMDFTENTFLPFLKNSLKCNKCDKDFRNIIHKLKEHLELCLSKTACEDAL</sequence>
<comment type="caution">
    <text evidence="2">The sequence shown here is derived from an EMBL/GenBank/DDBJ whole genome shotgun (WGS) entry which is preliminary data.</text>
</comment>
<dbReference type="Pfam" id="PF11969">
    <property type="entry name" value="DcpS_C"/>
    <property type="match status" value="1"/>
</dbReference>
<feature type="domain" description="Aprataxin C2HE/C2H2/C2HC zinc finger" evidence="1">
    <location>
        <begin position="152"/>
        <end position="237"/>
    </location>
</feature>